<dbReference type="HOGENOM" id="CLU_1461134_0_0_1"/>
<evidence type="ECO:0000313" key="2">
    <source>
        <dbReference type="Proteomes" id="UP000016930"/>
    </source>
</evidence>
<accession>M2R763</accession>
<dbReference type="AlphaFoldDB" id="M2R763"/>
<name>M2R763_CERS8</name>
<sequence>MHDAPRCFVPNARVRVRTGPGTAGADTSRSNRKICRRTLARRRSYWTRPWELGGYRATKLDGGVGLGRRRTISTSVTPTDPSSLIHAWPYRIRYSHIEYDTHRPSLVAIAVVDRAQRRTGAHGHHTGPRSLIEGLRAGKVAPRLRLPYVRQARAGRRPCAGRAPWRGTLKWTGLRLTCLFVSSLE</sequence>
<organism evidence="1 2">
    <name type="scientific">Ceriporiopsis subvermispora (strain B)</name>
    <name type="common">White-rot fungus</name>
    <name type="synonym">Gelatoporia subvermispora</name>
    <dbReference type="NCBI Taxonomy" id="914234"/>
    <lineage>
        <taxon>Eukaryota</taxon>
        <taxon>Fungi</taxon>
        <taxon>Dikarya</taxon>
        <taxon>Basidiomycota</taxon>
        <taxon>Agaricomycotina</taxon>
        <taxon>Agaricomycetes</taxon>
        <taxon>Polyporales</taxon>
        <taxon>Gelatoporiaceae</taxon>
        <taxon>Gelatoporia</taxon>
    </lineage>
</organism>
<dbReference type="EMBL" id="KB445803">
    <property type="protein sequence ID" value="EMD34511.1"/>
    <property type="molecule type" value="Genomic_DNA"/>
</dbReference>
<keyword evidence="2" id="KW-1185">Reference proteome</keyword>
<reference evidence="1 2" key="1">
    <citation type="journal article" date="2012" name="Proc. Natl. Acad. Sci. U.S.A.">
        <title>Comparative genomics of Ceriporiopsis subvermispora and Phanerochaete chrysosporium provide insight into selective ligninolysis.</title>
        <authorList>
            <person name="Fernandez-Fueyo E."/>
            <person name="Ruiz-Duenas F.J."/>
            <person name="Ferreira P."/>
            <person name="Floudas D."/>
            <person name="Hibbett D.S."/>
            <person name="Canessa P."/>
            <person name="Larrondo L.F."/>
            <person name="James T.Y."/>
            <person name="Seelenfreund D."/>
            <person name="Lobos S."/>
            <person name="Polanco R."/>
            <person name="Tello M."/>
            <person name="Honda Y."/>
            <person name="Watanabe T."/>
            <person name="Watanabe T."/>
            <person name="Ryu J.S."/>
            <person name="Kubicek C.P."/>
            <person name="Schmoll M."/>
            <person name="Gaskell J."/>
            <person name="Hammel K.E."/>
            <person name="St John F.J."/>
            <person name="Vanden Wymelenberg A."/>
            <person name="Sabat G."/>
            <person name="Splinter BonDurant S."/>
            <person name="Syed K."/>
            <person name="Yadav J.S."/>
            <person name="Doddapaneni H."/>
            <person name="Subramanian V."/>
            <person name="Lavin J.L."/>
            <person name="Oguiza J.A."/>
            <person name="Perez G."/>
            <person name="Pisabarro A.G."/>
            <person name="Ramirez L."/>
            <person name="Santoyo F."/>
            <person name="Master E."/>
            <person name="Coutinho P.M."/>
            <person name="Henrissat B."/>
            <person name="Lombard V."/>
            <person name="Magnuson J.K."/>
            <person name="Kuees U."/>
            <person name="Hori C."/>
            <person name="Igarashi K."/>
            <person name="Samejima M."/>
            <person name="Held B.W."/>
            <person name="Barry K.W."/>
            <person name="LaButti K.M."/>
            <person name="Lapidus A."/>
            <person name="Lindquist E.A."/>
            <person name="Lucas S.M."/>
            <person name="Riley R."/>
            <person name="Salamov A.A."/>
            <person name="Hoffmeister D."/>
            <person name="Schwenk D."/>
            <person name="Hadar Y."/>
            <person name="Yarden O."/>
            <person name="de Vries R.P."/>
            <person name="Wiebenga A."/>
            <person name="Stenlid J."/>
            <person name="Eastwood D."/>
            <person name="Grigoriev I.V."/>
            <person name="Berka R.M."/>
            <person name="Blanchette R.A."/>
            <person name="Kersten P."/>
            <person name="Martinez A.T."/>
            <person name="Vicuna R."/>
            <person name="Cullen D."/>
        </authorList>
    </citation>
    <scope>NUCLEOTIDE SEQUENCE [LARGE SCALE GENOMIC DNA]</scope>
    <source>
        <strain evidence="1 2">B</strain>
    </source>
</reference>
<proteinExistence type="predicted"/>
<evidence type="ECO:0000313" key="1">
    <source>
        <dbReference type="EMBL" id="EMD34511.1"/>
    </source>
</evidence>
<dbReference type="Proteomes" id="UP000016930">
    <property type="component" value="Unassembled WGS sequence"/>
</dbReference>
<protein>
    <submittedName>
        <fullName evidence="1">Uncharacterized protein</fullName>
    </submittedName>
</protein>
<gene>
    <name evidence="1" type="ORF">CERSUDRAFT_117355</name>
</gene>